<dbReference type="RefSeq" id="WP_148815102.1">
    <property type="nucleotide sequence ID" value="NZ_CP043046.1"/>
</dbReference>
<evidence type="ECO:0000259" key="1">
    <source>
        <dbReference type="Pfam" id="PF12697"/>
    </source>
</evidence>
<dbReference type="EMBL" id="CP043046">
    <property type="protein sequence ID" value="QEI06465.1"/>
    <property type="molecule type" value="Genomic_DNA"/>
</dbReference>
<sequence length="277" mass="29735">MKSLPASHHLPRTPLGPRWRAIAATTWLALALGLAMTSVARPLTAATPAPAVRNIVLVHGAFTDGSIWLPVLTRLQDMGYHVTAVQNPLSALADDVLATERVLQRKTGDVLLVGHSWGGAVITQAGNASNVKGLVYLSALVPDSNESVAGLLQRLNAPMSALTPDAEGLIWLNAEQQFHQVMAADISVKKAQELAAIQQPIAARAFTAKVQHAAWQEKPSWYLQTQHDQALPLSVQKAIAQHIGARVTSIGSSHLSMISHPDEVARLIDWAARSLHH</sequence>
<dbReference type="KEGG" id="pacr:FXN63_11955"/>
<feature type="domain" description="AB hydrolase-1" evidence="1">
    <location>
        <begin position="55"/>
        <end position="266"/>
    </location>
</feature>
<dbReference type="SUPFAM" id="SSF53474">
    <property type="entry name" value="alpha/beta-Hydrolases"/>
    <property type="match status" value="1"/>
</dbReference>
<dbReference type="Proteomes" id="UP000325161">
    <property type="component" value="Chromosome"/>
</dbReference>
<dbReference type="InterPro" id="IPR000073">
    <property type="entry name" value="AB_hydrolase_1"/>
</dbReference>
<name>A0A5C0AW55_9BURK</name>
<dbReference type="GO" id="GO:0016787">
    <property type="term" value="F:hydrolase activity"/>
    <property type="evidence" value="ECO:0007669"/>
    <property type="project" value="UniProtKB-KW"/>
</dbReference>
<gene>
    <name evidence="2" type="ORF">FXN63_11955</name>
</gene>
<dbReference type="InterPro" id="IPR052897">
    <property type="entry name" value="Sec-Metab_Biosynth_Hydrolase"/>
</dbReference>
<accession>A0A5C0AW55</accession>
<evidence type="ECO:0000313" key="2">
    <source>
        <dbReference type="EMBL" id="QEI06465.1"/>
    </source>
</evidence>
<proteinExistence type="predicted"/>
<evidence type="ECO:0000313" key="3">
    <source>
        <dbReference type="Proteomes" id="UP000325161"/>
    </source>
</evidence>
<keyword evidence="3" id="KW-1185">Reference proteome</keyword>
<dbReference type="InterPro" id="IPR029058">
    <property type="entry name" value="AB_hydrolase_fold"/>
</dbReference>
<dbReference type="Pfam" id="PF12697">
    <property type="entry name" value="Abhydrolase_6"/>
    <property type="match status" value="1"/>
</dbReference>
<dbReference type="OrthoDB" id="9112061at2"/>
<dbReference type="PANTHER" id="PTHR37017:SF11">
    <property type="entry name" value="ESTERASE_LIPASE_THIOESTERASE DOMAIN-CONTAINING PROTEIN"/>
    <property type="match status" value="1"/>
</dbReference>
<dbReference type="PANTHER" id="PTHR37017">
    <property type="entry name" value="AB HYDROLASE-1 DOMAIN-CONTAINING PROTEIN-RELATED"/>
    <property type="match status" value="1"/>
</dbReference>
<dbReference type="AlphaFoldDB" id="A0A5C0AW55"/>
<reference evidence="2 3" key="1">
    <citation type="submission" date="2019-08" db="EMBL/GenBank/DDBJ databases">
        <title>Amphibian skin-associated Pigmentiphaga: genome sequence and occurrence across geography and hosts.</title>
        <authorList>
            <person name="Bletz M.C."/>
            <person name="Bunk B."/>
            <person name="Sproeer C."/>
            <person name="Biwer P."/>
            <person name="Reiter S."/>
            <person name="Rabemananjara F.C.E."/>
            <person name="Schulz S."/>
            <person name="Overmann J."/>
            <person name="Vences M."/>
        </authorList>
    </citation>
    <scope>NUCLEOTIDE SEQUENCE [LARGE SCALE GENOMIC DNA]</scope>
    <source>
        <strain evidence="2 3">Mada1488</strain>
    </source>
</reference>
<organism evidence="2 3">
    <name type="scientific">Pigmentiphaga aceris</name>
    <dbReference type="NCBI Taxonomy" id="1940612"/>
    <lineage>
        <taxon>Bacteria</taxon>
        <taxon>Pseudomonadati</taxon>
        <taxon>Pseudomonadota</taxon>
        <taxon>Betaproteobacteria</taxon>
        <taxon>Burkholderiales</taxon>
        <taxon>Alcaligenaceae</taxon>
        <taxon>Pigmentiphaga</taxon>
    </lineage>
</organism>
<dbReference type="Gene3D" id="3.40.50.1820">
    <property type="entry name" value="alpha/beta hydrolase"/>
    <property type="match status" value="1"/>
</dbReference>
<protein>
    <submittedName>
        <fullName evidence="2">Alpha/beta hydrolase</fullName>
    </submittedName>
</protein>
<keyword evidence="2" id="KW-0378">Hydrolase</keyword>